<keyword evidence="6" id="KW-0233">DNA recombination</keyword>
<evidence type="ECO:0000256" key="5">
    <source>
        <dbReference type="ARBA" id="ARBA00023125"/>
    </source>
</evidence>
<reference evidence="11" key="1">
    <citation type="journal article" date="2024" name="IScience">
        <title>Strigolactones Initiate the Formation of Haustorium-like Structures in Castilleja.</title>
        <authorList>
            <person name="Buerger M."/>
            <person name="Peterson D."/>
            <person name="Chory J."/>
        </authorList>
    </citation>
    <scope>NUCLEOTIDE SEQUENCE [LARGE SCALE GENOMIC DNA]</scope>
</reference>
<evidence type="ECO:0000256" key="1">
    <source>
        <dbReference type="ARBA" id="ARBA00022578"/>
    </source>
</evidence>
<evidence type="ECO:0000313" key="11">
    <source>
        <dbReference type="Proteomes" id="UP001632038"/>
    </source>
</evidence>
<dbReference type="PANTHER" id="PTHR31973">
    <property type="entry name" value="POLYPROTEIN, PUTATIVE-RELATED"/>
    <property type="match status" value="1"/>
</dbReference>
<proteinExistence type="predicted"/>
<dbReference type="InterPro" id="IPR001207">
    <property type="entry name" value="Transposase_mutator"/>
</dbReference>
<evidence type="ECO:0000256" key="8">
    <source>
        <dbReference type="SAM" id="MobiDB-lite"/>
    </source>
</evidence>
<dbReference type="PANTHER" id="PTHR31973:SF187">
    <property type="entry name" value="MUTATOR TRANSPOSASE MUDRA PROTEIN"/>
    <property type="match status" value="1"/>
</dbReference>
<keyword evidence="11" id="KW-1185">Reference proteome</keyword>
<evidence type="ECO:0000256" key="4">
    <source>
        <dbReference type="ARBA" id="ARBA00022833"/>
    </source>
</evidence>
<keyword evidence="3 7" id="KW-0863">Zinc-finger</keyword>
<dbReference type="EMBL" id="JAVIJP010000028">
    <property type="protein sequence ID" value="KAL3634758.1"/>
    <property type="molecule type" value="Genomic_DNA"/>
</dbReference>
<comment type="caution">
    <text evidence="10">The sequence shown here is derived from an EMBL/GenBank/DDBJ whole genome shotgun (WGS) entry which is preliminary data.</text>
</comment>
<evidence type="ECO:0000256" key="6">
    <source>
        <dbReference type="ARBA" id="ARBA00023172"/>
    </source>
</evidence>
<dbReference type="InterPro" id="IPR058594">
    <property type="entry name" value="PB1-like_dom_pln"/>
</dbReference>
<dbReference type="GO" id="GO:0008270">
    <property type="term" value="F:zinc ion binding"/>
    <property type="evidence" value="ECO:0007669"/>
    <property type="project" value="UniProtKB-KW"/>
</dbReference>
<dbReference type="Proteomes" id="UP001632038">
    <property type="component" value="Unassembled WGS sequence"/>
</dbReference>
<evidence type="ECO:0000259" key="9">
    <source>
        <dbReference type="PROSITE" id="PS50966"/>
    </source>
</evidence>
<feature type="compositionally biased region" description="Acidic residues" evidence="8">
    <location>
        <begin position="190"/>
        <end position="213"/>
    </location>
</feature>
<dbReference type="AlphaFoldDB" id="A0ABD3CYG4"/>
<protein>
    <recommendedName>
        <fullName evidence="9">SWIM-type domain-containing protein</fullName>
    </recommendedName>
</protein>
<feature type="region of interest" description="Disordered" evidence="8">
    <location>
        <begin position="250"/>
        <end position="277"/>
    </location>
</feature>
<feature type="region of interest" description="Disordered" evidence="8">
    <location>
        <begin position="891"/>
        <end position="989"/>
    </location>
</feature>
<accession>A0ABD3CYG4</accession>
<dbReference type="SMART" id="SM00575">
    <property type="entry name" value="ZnF_PMZ"/>
    <property type="match status" value="1"/>
</dbReference>
<evidence type="ECO:0000256" key="7">
    <source>
        <dbReference type="PROSITE-ProRule" id="PRU00325"/>
    </source>
</evidence>
<dbReference type="PROSITE" id="PS50966">
    <property type="entry name" value="ZF_SWIM"/>
    <property type="match status" value="1"/>
</dbReference>
<dbReference type="Pfam" id="PF04434">
    <property type="entry name" value="SWIM"/>
    <property type="match status" value="1"/>
</dbReference>
<sequence>MAYSDRCSSAKTLCFCIDGNRWLALIDSHRWVPWNAPIFGFLLSFRARSLRGFIAQAPSGPETAMAEKNWTVKLHHGGQFVDKPRKSYVGGKVAVFDGMVEDKMSLPELWDMGKELSYPAPRSHKYYYKIPKLNLAKGLVLLEKDNDVLKMLECHLDTSVINAYMVAPPVEENNPDVAAEVDGQPNLDDVGNDEEELEAETDEEQNDEGEDEPVNNITFGDEEEDQRLDSDIDDDVYKLVDVYEQRAEYDNEEVPVVVSEDESDNDAREYDSDELRSIDGSGDESKYFLYREPTKPQEKPILKIGMKFVDAKQFRKALRSHAVLSGYDIHFQKNEGSRVTCVCKESQDQSKLEGEVGCKWRIHASWNNQESAFIIKTYHPNHSCSKVFENTQATSAILSDMYIENLRDDPDWKLSAIQKAVNRELGIDVSTSKIYNAKKKAKKAIEGDFTEQYSLLWDCCNILSIRNPGSFVKMKVDRPNLNDKPTFQRLFIAYGAWIEGFKSGCRKLIGLDGCFLKGSFGGQLLSVVGRDANNGMFPIVIAVVEAEITDSWTWFLTHLLEAIGSVDENGWCFISDRQKGLEETFETVIPQAHHRFCLRHLYANFKTNGFKSLKLKEEMWLAAAAFNKEEFQHHMMNIKKEDLKAYEYLSKVEPNQWARSYFDPDVKCELLCNNLSESWNHFIIKAREKPILTMLEMIRRLVMRRIQVNSAKMAKNEGLICPKAQAKLDMCKENSRNCQALYSGCRQFEVLCHSTFHAIDLDQKTCSCKRWDFTGIPCLHAVAAISKMKLKPESFVDVCFHKQTYMKQYKPIMHPLIDKSLWPKTGHEPLLPPILRSKPGRPKKKRKRAIDEAKQPYKLKRLNTSLQCKKCHQYGHNSRTCKGAPVVIEGRHKTTRPLRAKGGRPANDNQVKDKEGSNVQREGGSLVKRGGGVFKRGGGNTVKGRGGGLVKRGGKPGRGSAGVPGSLESSQRISYNFSQSSPAPPNSQD</sequence>
<dbReference type="InterPro" id="IPR018289">
    <property type="entry name" value="MULE_transposase_dom"/>
</dbReference>
<dbReference type="InterPro" id="IPR006564">
    <property type="entry name" value="Znf_PMZ"/>
</dbReference>
<dbReference type="Pfam" id="PF10551">
    <property type="entry name" value="MULE"/>
    <property type="match status" value="1"/>
</dbReference>
<keyword evidence="2" id="KW-0479">Metal-binding</keyword>
<dbReference type="PROSITE" id="PS01007">
    <property type="entry name" value="TRANSPOSASE_MUTATOR"/>
    <property type="match status" value="1"/>
</dbReference>
<evidence type="ECO:0000313" key="10">
    <source>
        <dbReference type="EMBL" id="KAL3634758.1"/>
    </source>
</evidence>
<dbReference type="GO" id="GO:0032196">
    <property type="term" value="P:transposition"/>
    <property type="evidence" value="ECO:0007669"/>
    <property type="project" value="UniProtKB-KW"/>
</dbReference>
<feature type="compositionally biased region" description="Gly residues" evidence="8">
    <location>
        <begin position="929"/>
        <end position="962"/>
    </location>
</feature>
<dbReference type="GO" id="GO:0003677">
    <property type="term" value="F:DNA binding"/>
    <property type="evidence" value="ECO:0007669"/>
    <property type="project" value="UniProtKB-KW"/>
</dbReference>
<evidence type="ECO:0000256" key="3">
    <source>
        <dbReference type="ARBA" id="ARBA00022771"/>
    </source>
</evidence>
<organism evidence="10 11">
    <name type="scientific">Castilleja foliolosa</name>
    <dbReference type="NCBI Taxonomy" id="1961234"/>
    <lineage>
        <taxon>Eukaryota</taxon>
        <taxon>Viridiplantae</taxon>
        <taxon>Streptophyta</taxon>
        <taxon>Embryophyta</taxon>
        <taxon>Tracheophyta</taxon>
        <taxon>Spermatophyta</taxon>
        <taxon>Magnoliopsida</taxon>
        <taxon>eudicotyledons</taxon>
        <taxon>Gunneridae</taxon>
        <taxon>Pentapetalae</taxon>
        <taxon>asterids</taxon>
        <taxon>lamiids</taxon>
        <taxon>Lamiales</taxon>
        <taxon>Orobanchaceae</taxon>
        <taxon>Pedicularideae</taxon>
        <taxon>Castillejinae</taxon>
        <taxon>Castilleja</taxon>
    </lineage>
</organism>
<dbReference type="GO" id="GO:0006310">
    <property type="term" value="P:DNA recombination"/>
    <property type="evidence" value="ECO:0007669"/>
    <property type="project" value="UniProtKB-KW"/>
</dbReference>
<feature type="region of interest" description="Disordered" evidence="8">
    <location>
        <begin position="174"/>
        <end position="233"/>
    </location>
</feature>
<feature type="region of interest" description="Disordered" evidence="8">
    <location>
        <begin position="830"/>
        <end position="854"/>
    </location>
</feature>
<feature type="compositionally biased region" description="Polar residues" evidence="8">
    <location>
        <begin position="967"/>
        <end position="981"/>
    </location>
</feature>
<dbReference type="Pfam" id="PF03108">
    <property type="entry name" value="DBD_Tnp_Mut"/>
    <property type="match status" value="1"/>
</dbReference>
<keyword evidence="1" id="KW-0815">Transposition</keyword>
<feature type="compositionally biased region" description="Basic residues" evidence="8">
    <location>
        <begin position="893"/>
        <end position="902"/>
    </location>
</feature>
<keyword evidence="5" id="KW-0238">DNA-binding</keyword>
<feature type="domain" description="SWIM-type" evidence="9">
    <location>
        <begin position="757"/>
        <end position="789"/>
    </location>
</feature>
<dbReference type="InterPro" id="IPR007527">
    <property type="entry name" value="Znf_SWIM"/>
</dbReference>
<dbReference type="InterPro" id="IPR004332">
    <property type="entry name" value="Transposase_MuDR"/>
</dbReference>
<name>A0ABD3CYG4_9LAMI</name>
<evidence type="ECO:0000256" key="2">
    <source>
        <dbReference type="ARBA" id="ARBA00022723"/>
    </source>
</evidence>
<dbReference type="Pfam" id="PF26130">
    <property type="entry name" value="PB1-like"/>
    <property type="match status" value="1"/>
</dbReference>
<gene>
    <name evidence="10" type="ORF">CASFOL_021812</name>
</gene>
<keyword evidence="4" id="KW-0862">Zinc</keyword>
<feature type="compositionally biased region" description="Basic residues" evidence="8">
    <location>
        <begin position="838"/>
        <end position="848"/>
    </location>
</feature>
<feature type="compositionally biased region" description="Basic and acidic residues" evidence="8">
    <location>
        <begin position="265"/>
        <end position="277"/>
    </location>
</feature>